<evidence type="ECO:0000313" key="3">
    <source>
        <dbReference type="Proteomes" id="UP000054279"/>
    </source>
</evidence>
<keyword evidence="3" id="KW-1185">Reference proteome</keyword>
<protein>
    <submittedName>
        <fullName evidence="2">Uncharacterized protein</fullName>
    </submittedName>
</protein>
<proteinExistence type="predicted"/>
<accession>A0A0C9W487</accession>
<dbReference type="HOGENOM" id="CLU_1355422_0_0_1"/>
<reference evidence="2 3" key="1">
    <citation type="submission" date="2014-06" db="EMBL/GenBank/DDBJ databases">
        <title>Evolutionary Origins and Diversification of the Mycorrhizal Mutualists.</title>
        <authorList>
            <consortium name="DOE Joint Genome Institute"/>
            <consortium name="Mycorrhizal Genomics Consortium"/>
            <person name="Kohler A."/>
            <person name="Kuo A."/>
            <person name="Nagy L.G."/>
            <person name="Floudas D."/>
            <person name="Copeland A."/>
            <person name="Barry K.W."/>
            <person name="Cichocki N."/>
            <person name="Veneault-Fourrey C."/>
            <person name="LaButti K."/>
            <person name="Lindquist E.A."/>
            <person name="Lipzen A."/>
            <person name="Lundell T."/>
            <person name="Morin E."/>
            <person name="Murat C."/>
            <person name="Riley R."/>
            <person name="Ohm R."/>
            <person name="Sun H."/>
            <person name="Tunlid A."/>
            <person name="Henrissat B."/>
            <person name="Grigoriev I.V."/>
            <person name="Hibbett D.S."/>
            <person name="Martin F."/>
        </authorList>
    </citation>
    <scope>NUCLEOTIDE SEQUENCE [LARGE SCALE GENOMIC DNA]</scope>
    <source>
        <strain evidence="2 3">SS14</strain>
    </source>
</reference>
<organism evidence="2 3">
    <name type="scientific">Sphaerobolus stellatus (strain SS14)</name>
    <dbReference type="NCBI Taxonomy" id="990650"/>
    <lineage>
        <taxon>Eukaryota</taxon>
        <taxon>Fungi</taxon>
        <taxon>Dikarya</taxon>
        <taxon>Basidiomycota</taxon>
        <taxon>Agaricomycotina</taxon>
        <taxon>Agaricomycetes</taxon>
        <taxon>Phallomycetidae</taxon>
        <taxon>Geastrales</taxon>
        <taxon>Sphaerobolaceae</taxon>
        <taxon>Sphaerobolus</taxon>
    </lineage>
</organism>
<evidence type="ECO:0000256" key="1">
    <source>
        <dbReference type="SAM" id="MobiDB-lite"/>
    </source>
</evidence>
<gene>
    <name evidence="2" type="ORF">M422DRAFT_250191</name>
</gene>
<dbReference type="EMBL" id="KN837108">
    <property type="protein sequence ID" value="KIJ46156.1"/>
    <property type="molecule type" value="Genomic_DNA"/>
</dbReference>
<dbReference type="OrthoDB" id="3060267at2759"/>
<feature type="region of interest" description="Disordered" evidence="1">
    <location>
        <begin position="1"/>
        <end position="58"/>
    </location>
</feature>
<sequence>MAPKKKTNDKLPAGTGEAVDSSSTTSLTIGKDPNQSVSAASETTIPHPTTWNTCTNNPLTKKMSKLETSENITQTPRAPTYPKEMGIRTGDFTMLMKKHILITYNPSMEQSPLVKAGVKVAPPYKYGGEQTFEALETFIKGLLRWLDMHSKLGPAAYKYQVLFLRTRLESKALKWFNKIVEPRMYQGTPMDLEEVVAGLYNQ</sequence>
<name>A0A0C9W487_SPHS4</name>
<evidence type="ECO:0000313" key="2">
    <source>
        <dbReference type="EMBL" id="KIJ46156.1"/>
    </source>
</evidence>
<dbReference type="Proteomes" id="UP000054279">
    <property type="component" value="Unassembled WGS sequence"/>
</dbReference>
<feature type="compositionally biased region" description="Polar residues" evidence="1">
    <location>
        <begin position="20"/>
        <end position="58"/>
    </location>
</feature>
<dbReference type="AlphaFoldDB" id="A0A0C9W487"/>